<feature type="transmembrane region" description="Helical" evidence="5">
    <location>
        <begin position="57"/>
        <end position="74"/>
    </location>
</feature>
<keyword evidence="2 5" id="KW-0812">Transmembrane</keyword>
<feature type="transmembrane region" description="Helical" evidence="5">
    <location>
        <begin position="202"/>
        <end position="222"/>
    </location>
</feature>
<accession>A0ABS5K1G4</accession>
<evidence type="ECO:0000256" key="5">
    <source>
        <dbReference type="SAM" id="Phobius"/>
    </source>
</evidence>
<evidence type="ECO:0000259" key="6">
    <source>
        <dbReference type="Pfam" id="PF00999"/>
    </source>
</evidence>
<organism evidence="7 8">
    <name type="scientific">Carboxylicivirga linearis</name>
    <dbReference type="NCBI Taxonomy" id="1628157"/>
    <lineage>
        <taxon>Bacteria</taxon>
        <taxon>Pseudomonadati</taxon>
        <taxon>Bacteroidota</taxon>
        <taxon>Bacteroidia</taxon>
        <taxon>Marinilabiliales</taxon>
        <taxon>Marinilabiliaceae</taxon>
        <taxon>Carboxylicivirga</taxon>
    </lineage>
</organism>
<dbReference type="InterPro" id="IPR006153">
    <property type="entry name" value="Cation/H_exchanger_TM"/>
</dbReference>
<dbReference type="PANTHER" id="PTHR43021">
    <property type="entry name" value="NA(+)/H(+) ANTIPORTER-RELATED"/>
    <property type="match status" value="1"/>
</dbReference>
<evidence type="ECO:0000256" key="3">
    <source>
        <dbReference type="ARBA" id="ARBA00022989"/>
    </source>
</evidence>
<dbReference type="Pfam" id="PF00999">
    <property type="entry name" value="Na_H_Exchanger"/>
    <property type="match status" value="1"/>
</dbReference>
<evidence type="ECO:0000256" key="2">
    <source>
        <dbReference type="ARBA" id="ARBA00022692"/>
    </source>
</evidence>
<dbReference type="EMBL" id="JAGUCO010000035">
    <property type="protein sequence ID" value="MBS2101012.1"/>
    <property type="molecule type" value="Genomic_DNA"/>
</dbReference>
<feature type="transmembrane region" description="Helical" evidence="5">
    <location>
        <begin position="86"/>
        <end position="111"/>
    </location>
</feature>
<feature type="transmembrane region" description="Helical" evidence="5">
    <location>
        <begin position="229"/>
        <end position="245"/>
    </location>
</feature>
<evidence type="ECO:0000313" key="7">
    <source>
        <dbReference type="EMBL" id="MBS2101012.1"/>
    </source>
</evidence>
<dbReference type="InterPro" id="IPR038770">
    <property type="entry name" value="Na+/solute_symporter_sf"/>
</dbReference>
<evidence type="ECO:0000256" key="1">
    <source>
        <dbReference type="ARBA" id="ARBA00004141"/>
    </source>
</evidence>
<name>A0ABS5K1G4_9BACT</name>
<feature type="transmembrane region" description="Helical" evidence="5">
    <location>
        <begin position="372"/>
        <end position="391"/>
    </location>
</feature>
<evidence type="ECO:0000313" key="8">
    <source>
        <dbReference type="Proteomes" id="UP000708576"/>
    </source>
</evidence>
<comment type="subcellular location">
    <subcellularLocation>
        <location evidence="1">Membrane</location>
        <topology evidence="1">Multi-pass membrane protein</topology>
    </subcellularLocation>
</comment>
<feature type="transmembrane region" description="Helical" evidence="5">
    <location>
        <begin position="341"/>
        <end position="360"/>
    </location>
</feature>
<reference evidence="7 8" key="1">
    <citation type="journal article" date="2015" name="Int. J. Syst. Evol. Microbiol.">
        <title>Carboxylicivirga linearis sp. nov., isolated from a sea cucumber culture pond.</title>
        <authorList>
            <person name="Wang F.Q."/>
            <person name="Zhou Y.X."/>
            <person name="Lin X.Z."/>
            <person name="Chen G.J."/>
            <person name="Du Z.J."/>
        </authorList>
    </citation>
    <scope>NUCLEOTIDE SEQUENCE [LARGE SCALE GENOMIC DNA]</scope>
    <source>
        <strain evidence="7 8">FB218</strain>
    </source>
</reference>
<dbReference type="RefSeq" id="WP_212219976.1">
    <property type="nucleotide sequence ID" value="NZ_JAGUCO010000035.1"/>
</dbReference>
<dbReference type="PANTHER" id="PTHR43021:SF2">
    <property type="entry name" value="CATION_H+ EXCHANGER DOMAIN-CONTAINING PROTEIN"/>
    <property type="match status" value="1"/>
</dbReference>
<proteinExistence type="predicted"/>
<dbReference type="Proteomes" id="UP000708576">
    <property type="component" value="Unassembled WGS sequence"/>
</dbReference>
<feature type="transmembrane region" description="Helical" evidence="5">
    <location>
        <begin position="306"/>
        <end position="329"/>
    </location>
</feature>
<evidence type="ECO:0000256" key="4">
    <source>
        <dbReference type="ARBA" id="ARBA00023136"/>
    </source>
</evidence>
<dbReference type="Gene3D" id="1.20.1530.20">
    <property type="match status" value="1"/>
</dbReference>
<keyword evidence="8" id="KW-1185">Reference proteome</keyword>
<feature type="transmembrane region" description="Helical" evidence="5">
    <location>
        <begin position="157"/>
        <end position="182"/>
    </location>
</feature>
<protein>
    <submittedName>
        <fullName evidence="7">Cation:proton antiporter</fullName>
    </submittedName>
</protein>
<keyword evidence="3 5" id="KW-1133">Transmembrane helix</keyword>
<comment type="caution">
    <text evidence="7">The sequence shown here is derived from an EMBL/GenBank/DDBJ whole genome shotgun (WGS) entry which is preliminary data.</text>
</comment>
<feature type="domain" description="Cation/H+ exchanger transmembrane" evidence="6">
    <location>
        <begin position="15"/>
        <end position="387"/>
    </location>
</feature>
<sequence>MNIILSIGILIFTGFILGELAEKIKLPKISGYILAGILLNPDVTGVMNSDFVGQTDPLLTMALSFITFSIGGSLSARNLKATGKSVIWLTVSESLFAFFSVFIFLLVWLYFFTNLYTSFYIIIAVSLLLASLAAPTDPSATLAVIHEYKAKGPVSSAMLQIAAFDDLAGIIIYTLVAAFAPYFLGNTNIQLGHKLIEMGIDIGFALLIGALVGILFIGIVQLVKKETEGSLIVLTFGLILLTYGISEYFGFESLLATMALGAVTINFNPLSNKIFRLIERYTDELIFVIFFSLSGLHLQLSSVAGSASIIAIYIIARALGKFGGIFFSSSLMKTDPKVKKYAAGGLIPQGGIVIGLSILLTKSPEYKDMASTIIGVVIGAALIHEITGPLISRISLKKAGEIE</sequence>
<feature type="transmembrane region" description="Helical" evidence="5">
    <location>
        <begin position="117"/>
        <end position="136"/>
    </location>
</feature>
<gene>
    <name evidence="7" type="ORF">KEM10_22195</name>
</gene>
<keyword evidence="4 5" id="KW-0472">Membrane</keyword>